<feature type="domain" description="Thioredoxin" evidence="7">
    <location>
        <begin position="182"/>
        <end position="327"/>
    </location>
</feature>
<protein>
    <submittedName>
        <fullName evidence="8">Thioredoxin family protein</fullName>
    </submittedName>
</protein>
<gene>
    <name evidence="8" type="ORF">ACFOW8_19640</name>
</gene>
<keyword evidence="9" id="KW-1185">Reference proteome</keyword>
<comment type="function">
    <text evidence="1">Participates in various redox reactions through the reversible oxidation of its active center dithiol to a disulfide and catalyzes dithiol-disulfide exchange reactions.</text>
</comment>
<dbReference type="PRINTS" id="PR00421">
    <property type="entry name" value="THIOREDOXIN"/>
</dbReference>
<evidence type="ECO:0000256" key="6">
    <source>
        <dbReference type="ARBA" id="ARBA00023284"/>
    </source>
</evidence>
<keyword evidence="4" id="KW-0249">Electron transport</keyword>
<dbReference type="PROSITE" id="PS00194">
    <property type="entry name" value="THIOREDOXIN_1"/>
    <property type="match status" value="1"/>
</dbReference>
<dbReference type="InterPro" id="IPR013766">
    <property type="entry name" value="Thioredoxin_domain"/>
</dbReference>
<dbReference type="Pfam" id="PF00085">
    <property type="entry name" value="Thioredoxin"/>
    <property type="match status" value="1"/>
</dbReference>
<evidence type="ECO:0000259" key="7">
    <source>
        <dbReference type="PROSITE" id="PS51352"/>
    </source>
</evidence>
<dbReference type="RefSeq" id="WP_378552346.1">
    <property type="nucleotide sequence ID" value="NZ_JBHSBA010000011.1"/>
</dbReference>
<name>A0ABV8L8K7_9NOCA</name>
<dbReference type="Gene3D" id="3.40.30.10">
    <property type="entry name" value="Glutaredoxin"/>
    <property type="match status" value="1"/>
</dbReference>
<proteinExistence type="inferred from homology"/>
<keyword evidence="5" id="KW-1015">Disulfide bond</keyword>
<dbReference type="PROSITE" id="PS51352">
    <property type="entry name" value="THIOREDOXIN_2"/>
    <property type="match status" value="1"/>
</dbReference>
<dbReference type="InterPro" id="IPR017937">
    <property type="entry name" value="Thioredoxin_CS"/>
</dbReference>
<evidence type="ECO:0000256" key="3">
    <source>
        <dbReference type="ARBA" id="ARBA00022448"/>
    </source>
</evidence>
<evidence type="ECO:0000256" key="5">
    <source>
        <dbReference type="ARBA" id="ARBA00023157"/>
    </source>
</evidence>
<dbReference type="CDD" id="cd02947">
    <property type="entry name" value="TRX_family"/>
    <property type="match status" value="1"/>
</dbReference>
<keyword evidence="3" id="KW-0813">Transport</keyword>
<evidence type="ECO:0000313" key="8">
    <source>
        <dbReference type="EMBL" id="MFC4127147.1"/>
    </source>
</evidence>
<evidence type="ECO:0000256" key="2">
    <source>
        <dbReference type="ARBA" id="ARBA00008987"/>
    </source>
</evidence>
<dbReference type="PANTHER" id="PTHR45663">
    <property type="entry name" value="GEO12009P1"/>
    <property type="match status" value="1"/>
</dbReference>
<evidence type="ECO:0000256" key="1">
    <source>
        <dbReference type="ARBA" id="ARBA00003318"/>
    </source>
</evidence>
<comment type="caution">
    <text evidence="8">The sequence shown here is derived from an EMBL/GenBank/DDBJ whole genome shotgun (WGS) entry which is preliminary data.</text>
</comment>
<dbReference type="Proteomes" id="UP001595767">
    <property type="component" value="Unassembled WGS sequence"/>
</dbReference>
<evidence type="ECO:0000313" key="9">
    <source>
        <dbReference type="Proteomes" id="UP001595767"/>
    </source>
</evidence>
<accession>A0ABV8L8K7</accession>
<dbReference type="SUPFAM" id="SSF52833">
    <property type="entry name" value="Thioredoxin-like"/>
    <property type="match status" value="1"/>
</dbReference>
<reference evidence="9" key="1">
    <citation type="journal article" date="2019" name="Int. J. Syst. Evol. Microbiol.">
        <title>The Global Catalogue of Microorganisms (GCM) 10K type strain sequencing project: providing services to taxonomists for standard genome sequencing and annotation.</title>
        <authorList>
            <consortium name="The Broad Institute Genomics Platform"/>
            <consortium name="The Broad Institute Genome Sequencing Center for Infectious Disease"/>
            <person name="Wu L."/>
            <person name="Ma J."/>
        </authorList>
    </citation>
    <scope>NUCLEOTIDE SEQUENCE [LARGE SCALE GENOMIC DNA]</scope>
    <source>
        <strain evidence="9">CGMCC 4.7204</strain>
    </source>
</reference>
<dbReference type="InterPro" id="IPR036249">
    <property type="entry name" value="Thioredoxin-like_sf"/>
</dbReference>
<keyword evidence="6" id="KW-0676">Redox-active center</keyword>
<sequence length="331" mass="36306">MNLLAWIHLREYLEGAMERGHEFTVGLPGDGTYLVKLLEGVDVEDVDGAVSGYWPAFELRAKGGSAGEVYQELLGALQERIGGGPGTPEFEPFAAYVRERGSRLSEEEVAGRELAQVRESVLRWRVTEDEQYMVRLWRDSELSREGDTVTVRAFGLEGRGEHIGAAVQALTAAVAEAAGKHDAPGPRFDEFTAWVRTNGERVAAAMLAHEAQVEHEYLGAREKLAAISPDDIAAESSTGVPLLVDFWAAWCGPCRQVTPVLAGLAEQWAGRIIVRKIDVDQFDGVWERFGFRGIPAMLLFQDGAEIHRVIGFGGKESLVAELEPHIAPVDR</sequence>
<dbReference type="PANTHER" id="PTHR45663:SF11">
    <property type="entry name" value="GEO12009P1"/>
    <property type="match status" value="1"/>
</dbReference>
<comment type="similarity">
    <text evidence="2">Belongs to the thioredoxin family.</text>
</comment>
<evidence type="ECO:0000256" key="4">
    <source>
        <dbReference type="ARBA" id="ARBA00022982"/>
    </source>
</evidence>
<dbReference type="EMBL" id="JBHSBA010000011">
    <property type="protein sequence ID" value="MFC4127147.1"/>
    <property type="molecule type" value="Genomic_DNA"/>
</dbReference>
<organism evidence="8 9">
    <name type="scientific">Nocardia rhizosphaerae</name>
    <dbReference type="NCBI Taxonomy" id="1691571"/>
    <lineage>
        <taxon>Bacteria</taxon>
        <taxon>Bacillati</taxon>
        <taxon>Actinomycetota</taxon>
        <taxon>Actinomycetes</taxon>
        <taxon>Mycobacteriales</taxon>
        <taxon>Nocardiaceae</taxon>
        <taxon>Nocardia</taxon>
    </lineage>
</organism>